<keyword evidence="2" id="KW-1185">Reference proteome</keyword>
<protein>
    <submittedName>
        <fullName evidence="1">Uncharacterized protein</fullName>
    </submittedName>
</protein>
<sequence>MKKIMTIAVLMAMTVLGGEKVMASGAGVGYGRYLSGRIQEKVIEKVSRENIDLIRTEALRDHR</sequence>
<dbReference type="AlphaFoldDB" id="A0A9W6GJC5"/>
<dbReference type="Proteomes" id="UP001144471">
    <property type="component" value="Unassembled WGS sequence"/>
</dbReference>
<name>A0A9W6GJC5_9FUSO</name>
<evidence type="ECO:0000313" key="2">
    <source>
        <dbReference type="Proteomes" id="UP001144471"/>
    </source>
</evidence>
<gene>
    <name evidence="1" type="ORF">PM10SUCC1_04590</name>
</gene>
<dbReference type="EMBL" id="BSDY01000002">
    <property type="protein sequence ID" value="GLI54944.1"/>
    <property type="molecule type" value="Genomic_DNA"/>
</dbReference>
<accession>A0A9W6GJC5</accession>
<comment type="caution">
    <text evidence="1">The sequence shown here is derived from an EMBL/GenBank/DDBJ whole genome shotgun (WGS) entry which is preliminary data.</text>
</comment>
<organism evidence="1 2">
    <name type="scientific">Propionigenium maris DSM 9537</name>
    <dbReference type="NCBI Taxonomy" id="1123000"/>
    <lineage>
        <taxon>Bacteria</taxon>
        <taxon>Fusobacteriati</taxon>
        <taxon>Fusobacteriota</taxon>
        <taxon>Fusobacteriia</taxon>
        <taxon>Fusobacteriales</taxon>
        <taxon>Fusobacteriaceae</taxon>
        <taxon>Propionigenium</taxon>
    </lineage>
</organism>
<evidence type="ECO:0000313" key="1">
    <source>
        <dbReference type="EMBL" id="GLI54944.1"/>
    </source>
</evidence>
<dbReference type="RefSeq" id="WP_281833154.1">
    <property type="nucleotide sequence ID" value="NZ_BSDY01000002.1"/>
</dbReference>
<proteinExistence type="predicted"/>
<reference evidence="1" key="1">
    <citation type="submission" date="2022-12" db="EMBL/GenBank/DDBJ databases">
        <title>Reference genome sequencing for broad-spectrum identification of bacterial and archaeal isolates by mass spectrometry.</title>
        <authorList>
            <person name="Sekiguchi Y."/>
            <person name="Tourlousse D.M."/>
        </authorList>
    </citation>
    <scope>NUCLEOTIDE SEQUENCE</scope>
    <source>
        <strain evidence="1">10succ1</strain>
    </source>
</reference>